<dbReference type="EMBL" id="FQXZ01000027">
    <property type="protein sequence ID" value="SHI21817.1"/>
    <property type="molecule type" value="Genomic_DNA"/>
</dbReference>
<dbReference type="Pfam" id="PF04222">
    <property type="entry name" value="DUF416"/>
    <property type="match status" value="1"/>
</dbReference>
<organism evidence="2 3">
    <name type="scientific">Vibrio aerogenes CECT 7868</name>
    <dbReference type="NCBI Taxonomy" id="1216006"/>
    <lineage>
        <taxon>Bacteria</taxon>
        <taxon>Pseudomonadati</taxon>
        <taxon>Pseudomonadota</taxon>
        <taxon>Gammaproteobacteria</taxon>
        <taxon>Vibrionales</taxon>
        <taxon>Vibrionaceae</taxon>
        <taxon>Vibrio</taxon>
    </lineage>
</organism>
<dbReference type="InterPro" id="IPR007338">
    <property type="entry name" value="DUF416"/>
</dbReference>
<dbReference type="STRING" id="1216006.VA7868_02549"/>
<name>A0A1M5ZC69_9VIBR</name>
<evidence type="ECO:0000313" key="3">
    <source>
        <dbReference type="Proteomes" id="UP000184608"/>
    </source>
</evidence>
<protein>
    <submittedName>
        <fullName evidence="2">Uncharacterized protein</fullName>
    </submittedName>
</protein>
<dbReference type="PROSITE" id="PS51257">
    <property type="entry name" value="PROKAR_LIPOPROTEIN"/>
    <property type="match status" value="1"/>
</dbReference>
<accession>A0A1M5ZC69</accession>
<dbReference type="InterPro" id="IPR023381">
    <property type="entry name" value="YP001051499.1-like_dom_sf"/>
</dbReference>
<evidence type="ECO:0000256" key="1">
    <source>
        <dbReference type="SAM" id="Coils"/>
    </source>
</evidence>
<reference evidence="2 3" key="1">
    <citation type="submission" date="2016-11" db="EMBL/GenBank/DDBJ databases">
        <authorList>
            <person name="Jaros S."/>
            <person name="Januszkiewicz K."/>
            <person name="Wedrychowicz H."/>
        </authorList>
    </citation>
    <scope>NUCLEOTIDE SEQUENCE [LARGE SCALE GENOMIC DNA]</scope>
    <source>
        <strain evidence="2 3">CECT 7868</strain>
    </source>
</reference>
<keyword evidence="3" id="KW-1185">Reference proteome</keyword>
<feature type="coiled-coil region" evidence="1">
    <location>
        <begin position="133"/>
        <end position="191"/>
    </location>
</feature>
<dbReference type="AlphaFoldDB" id="A0A1M5ZC69"/>
<gene>
    <name evidence="2" type="ORF">VA7868_02549</name>
</gene>
<dbReference type="Proteomes" id="UP000184608">
    <property type="component" value="Unassembled WGS sequence"/>
</dbReference>
<keyword evidence="1" id="KW-0175">Coiled coil</keyword>
<proteinExistence type="predicted"/>
<evidence type="ECO:0000313" key="2">
    <source>
        <dbReference type="EMBL" id="SHI21817.1"/>
    </source>
</evidence>
<dbReference type="Gene3D" id="1.20.1590.10">
    <property type="entry name" value="YP_001051499.1 domain like"/>
    <property type="match status" value="1"/>
</dbReference>
<sequence>MRETNMLKNPLQLRLEKLASWQQVTFMACLCERMYPNYAMFCDHTQYAEPNIYRQVLDTIWEYLTVKNAKINFERQLEKLEEIIPATEAFDTYAVYPAIDACEALSSILHCLLDKEIMLDTTLQISSISVGTVAQLEEVQSEQQITNENQKENPAINVEWDVQWAIFRPLKEAKEHDVALIRDLRDELREEGISNIGVQLSK</sequence>